<dbReference type="AlphaFoldDB" id="A0A9R1WLI2"/>
<dbReference type="Gene3D" id="3.40.50.300">
    <property type="entry name" value="P-loop containing nucleotide triphosphate hydrolases"/>
    <property type="match status" value="1"/>
</dbReference>
<accession>A0A9R1WLI2</accession>
<evidence type="ECO:0000313" key="2">
    <source>
        <dbReference type="Proteomes" id="UP000235145"/>
    </source>
</evidence>
<comment type="caution">
    <text evidence="1">The sequence shown here is derived from an EMBL/GenBank/DDBJ whole genome shotgun (WGS) entry which is preliminary data.</text>
</comment>
<dbReference type="EMBL" id="NBSK02000001">
    <property type="protein sequence ID" value="KAJ0227611.1"/>
    <property type="molecule type" value="Genomic_DNA"/>
</dbReference>
<gene>
    <name evidence="1" type="ORF">LSAT_V11C100037640</name>
</gene>
<proteinExistence type="predicted"/>
<protein>
    <submittedName>
        <fullName evidence="1">Uncharacterized protein</fullName>
    </submittedName>
</protein>
<dbReference type="Proteomes" id="UP000235145">
    <property type="component" value="Unassembled WGS sequence"/>
</dbReference>
<keyword evidence="2" id="KW-1185">Reference proteome</keyword>
<organism evidence="1 2">
    <name type="scientific">Lactuca sativa</name>
    <name type="common">Garden lettuce</name>
    <dbReference type="NCBI Taxonomy" id="4236"/>
    <lineage>
        <taxon>Eukaryota</taxon>
        <taxon>Viridiplantae</taxon>
        <taxon>Streptophyta</taxon>
        <taxon>Embryophyta</taxon>
        <taxon>Tracheophyta</taxon>
        <taxon>Spermatophyta</taxon>
        <taxon>Magnoliopsida</taxon>
        <taxon>eudicotyledons</taxon>
        <taxon>Gunneridae</taxon>
        <taxon>Pentapetalae</taxon>
        <taxon>asterids</taxon>
        <taxon>campanulids</taxon>
        <taxon>Asterales</taxon>
        <taxon>Asteraceae</taxon>
        <taxon>Cichorioideae</taxon>
        <taxon>Cichorieae</taxon>
        <taxon>Lactucinae</taxon>
        <taxon>Lactuca</taxon>
    </lineage>
</organism>
<dbReference type="InterPro" id="IPR027417">
    <property type="entry name" value="P-loop_NTPase"/>
</dbReference>
<reference evidence="1 2" key="1">
    <citation type="journal article" date="2017" name="Nat. Commun.">
        <title>Genome assembly with in vitro proximity ligation data and whole-genome triplication in lettuce.</title>
        <authorList>
            <person name="Reyes-Chin-Wo S."/>
            <person name="Wang Z."/>
            <person name="Yang X."/>
            <person name="Kozik A."/>
            <person name="Arikit S."/>
            <person name="Song C."/>
            <person name="Xia L."/>
            <person name="Froenicke L."/>
            <person name="Lavelle D.O."/>
            <person name="Truco M.J."/>
            <person name="Xia R."/>
            <person name="Zhu S."/>
            <person name="Xu C."/>
            <person name="Xu H."/>
            <person name="Xu X."/>
            <person name="Cox K."/>
            <person name="Korf I."/>
            <person name="Meyers B.C."/>
            <person name="Michelmore R.W."/>
        </authorList>
    </citation>
    <scope>NUCLEOTIDE SEQUENCE [LARGE SCALE GENOMIC DNA]</scope>
    <source>
        <strain evidence="2">cv. Salinas</strain>
        <tissue evidence="1">Seedlings</tissue>
    </source>
</reference>
<name>A0A9R1WLI2_LACSA</name>
<sequence length="115" mass="13123">MAIYTTKIENALARKRFFIVLDYIITLDQLDALHGSKGFHPGSKSIITTQDKWLTESCALFKANNRPKHERHLLVSLDEIQHYNLCVFMHSCATIPRKVMKRKSIGSCSFGQVSI</sequence>
<evidence type="ECO:0000313" key="1">
    <source>
        <dbReference type="EMBL" id="KAJ0227611.1"/>
    </source>
</evidence>
<dbReference type="SUPFAM" id="SSF52540">
    <property type="entry name" value="P-loop containing nucleoside triphosphate hydrolases"/>
    <property type="match status" value="1"/>
</dbReference>